<dbReference type="EMBL" id="JASJQH010000632">
    <property type="protein sequence ID" value="KAK9763466.1"/>
    <property type="molecule type" value="Genomic_DNA"/>
</dbReference>
<protein>
    <recommendedName>
        <fullName evidence="8">Nucleotide-sugar transporter</fullName>
    </recommendedName>
</protein>
<evidence type="ECO:0000256" key="5">
    <source>
        <dbReference type="SAM" id="Phobius"/>
    </source>
</evidence>
<keyword evidence="2 5" id="KW-0812">Transmembrane</keyword>
<feature type="transmembrane region" description="Helical" evidence="5">
    <location>
        <begin position="297"/>
        <end position="314"/>
    </location>
</feature>
<evidence type="ECO:0000256" key="3">
    <source>
        <dbReference type="ARBA" id="ARBA00022989"/>
    </source>
</evidence>
<organism evidence="6 7">
    <name type="scientific">Basidiobolus ranarum</name>
    <dbReference type="NCBI Taxonomy" id="34480"/>
    <lineage>
        <taxon>Eukaryota</taxon>
        <taxon>Fungi</taxon>
        <taxon>Fungi incertae sedis</taxon>
        <taxon>Zoopagomycota</taxon>
        <taxon>Entomophthoromycotina</taxon>
        <taxon>Basidiobolomycetes</taxon>
        <taxon>Basidiobolales</taxon>
        <taxon>Basidiobolaceae</taxon>
        <taxon>Basidiobolus</taxon>
    </lineage>
</organism>
<dbReference type="Pfam" id="PF04142">
    <property type="entry name" value="Nuc_sug_transp"/>
    <property type="match status" value="1"/>
</dbReference>
<keyword evidence="3 5" id="KW-1133">Transmembrane helix</keyword>
<dbReference type="PIRSF" id="PIRSF005799">
    <property type="entry name" value="UDP-gal_transpt"/>
    <property type="match status" value="1"/>
</dbReference>
<dbReference type="InterPro" id="IPR037185">
    <property type="entry name" value="EmrE-like"/>
</dbReference>
<dbReference type="Proteomes" id="UP001479436">
    <property type="component" value="Unassembled WGS sequence"/>
</dbReference>
<feature type="transmembrane region" description="Helical" evidence="5">
    <location>
        <begin position="24"/>
        <end position="43"/>
    </location>
</feature>
<feature type="transmembrane region" description="Helical" evidence="5">
    <location>
        <begin position="320"/>
        <end position="337"/>
    </location>
</feature>
<feature type="transmembrane region" description="Helical" evidence="5">
    <location>
        <begin position="197"/>
        <end position="218"/>
    </location>
</feature>
<reference evidence="6 7" key="1">
    <citation type="submission" date="2023-04" db="EMBL/GenBank/DDBJ databases">
        <title>Genome of Basidiobolus ranarum AG-B5.</title>
        <authorList>
            <person name="Stajich J.E."/>
            <person name="Carter-House D."/>
            <person name="Gryganskyi A."/>
        </authorList>
    </citation>
    <scope>NUCLEOTIDE SEQUENCE [LARGE SCALE GENOMIC DNA]</scope>
    <source>
        <strain evidence="6 7">AG-B5</strain>
    </source>
</reference>
<accession>A0ABR2WPU5</accession>
<name>A0ABR2WPU5_9FUNG</name>
<feature type="transmembrane region" description="Helical" evidence="5">
    <location>
        <begin position="55"/>
        <end position="77"/>
    </location>
</feature>
<sequence length="345" mass="38245">MKNTLELPLPINIKTRNDETFRKYLSLCTLVVQNSSLVLLLRYSRIVQLPGQPLYIASTAVFFAEIIKLFVCLFFLYKESGKWSIFVSTVNEEFIENFSDINKMVIPSGLYAIQNNLLFVALSNLEATSFQITYQMKILTTALFSVILLGKRLSRQKWFSLILLMVGVILVQLPAATKSVSATIDEEEATILSMQTPLIGLIAVIAACLSSGFAGCYFEKMLKRSATSMWVRNIQLGIPGTVFSLVAMLINDGKAISVEGFFQGYDLLTWIVVLNQALGGLLVAVVVKYADNILKGFATSLSIIISSVVSFYLFNFHPSPQFALGALIVISSTFMYGRPEKTNSL</sequence>
<feature type="transmembrane region" description="Helical" evidence="5">
    <location>
        <begin position="158"/>
        <end position="177"/>
    </location>
</feature>
<comment type="caution">
    <text evidence="6">The sequence shown here is derived from an EMBL/GenBank/DDBJ whole genome shotgun (WGS) entry which is preliminary data.</text>
</comment>
<evidence type="ECO:0000313" key="7">
    <source>
        <dbReference type="Proteomes" id="UP001479436"/>
    </source>
</evidence>
<dbReference type="PANTHER" id="PTHR10231">
    <property type="entry name" value="NUCLEOTIDE-SUGAR TRANSMEMBRANE TRANSPORTER"/>
    <property type="match status" value="1"/>
</dbReference>
<evidence type="ECO:0000256" key="1">
    <source>
        <dbReference type="ARBA" id="ARBA00004141"/>
    </source>
</evidence>
<evidence type="ECO:0000313" key="6">
    <source>
        <dbReference type="EMBL" id="KAK9763466.1"/>
    </source>
</evidence>
<feature type="transmembrane region" description="Helical" evidence="5">
    <location>
        <begin position="270"/>
        <end position="290"/>
    </location>
</feature>
<dbReference type="NCBIfam" id="TIGR00803">
    <property type="entry name" value="nst"/>
    <property type="match status" value="1"/>
</dbReference>
<feature type="transmembrane region" description="Helical" evidence="5">
    <location>
        <begin position="230"/>
        <end position="250"/>
    </location>
</feature>
<dbReference type="InterPro" id="IPR007271">
    <property type="entry name" value="Nuc_sug_transpt"/>
</dbReference>
<dbReference type="SUPFAM" id="SSF103481">
    <property type="entry name" value="Multidrug resistance efflux transporter EmrE"/>
    <property type="match status" value="1"/>
</dbReference>
<dbReference type="Gene3D" id="1.10.3730.20">
    <property type="match status" value="1"/>
</dbReference>
<keyword evidence="4 5" id="KW-0472">Membrane</keyword>
<evidence type="ECO:0000256" key="4">
    <source>
        <dbReference type="ARBA" id="ARBA00023136"/>
    </source>
</evidence>
<evidence type="ECO:0000256" key="2">
    <source>
        <dbReference type="ARBA" id="ARBA00022692"/>
    </source>
</evidence>
<evidence type="ECO:0008006" key="8">
    <source>
        <dbReference type="Google" id="ProtNLM"/>
    </source>
</evidence>
<keyword evidence="7" id="KW-1185">Reference proteome</keyword>
<proteinExistence type="predicted"/>
<gene>
    <name evidence="6" type="ORF">K7432_009817</name>
</gene>
<comment type="subcellular location">
    <subcellularLocation>
        <location evidence="1">Membrane</location>
        <topology evidence="1">Multi-pass membrane protein</topology>
    </subcellularLocation>
</comment>